<evidence type="ECO:0000313" key="2">
    <source>
        <dbReference type="EMBL" id="TKJ44387.1"/>
    </source>
</evidence>
<dbReference type="EMBL" id="NJBO01000001">
    <property type="protein sequence ID" value="TKJ44387.1"/>
    <property type="molecule type" value="Genomic_DNA"/>
</dbReference>
<organism evidence="2 3">
    <name type="scientific">candidate division TA06 bacterium B3_TA06</name>
    <dbReference type="NCBI Taxonomy" id="2012487"/>
    <lineage>
        <taxon>Bacteria</taxon>
        <taxon>Bacteria division TA06</taxon>
    </lineage>
</organism>
<dbReference type="Pfam" id="PF07396">
    <property type="entry name" value="Porin_O_P"/>
    <property type="match status" value="1"/>
</dbReference>
<evidence type="ECO:0000256" key="1">
    <source>
        <dbReference type="SAM" id="SignalP"/>
    </source>
</evidence>
<comment type="caution">
    <text evidence="2">The sequence shown here is derived from an EMBL/GenBank/DDBJ whole genome shotgun (WGS) entry which is preliminary data.</text>
</comment>
<accession>A0A532VBN7</accession>
<keyword evidence="1" id="KW-0732">Signal</keyword>
<reference evidence="2 3" key="1">
    <citation type="submission" date="2017-06" db="EMBL/GenBank/DDBJ databases">
        <title>Novel microbial phyla capable of carbon fixation and sulfur reduction in deep-sea sediments.</title>
        <authorList>
            <person name="Huang J."/>
            <person name="Baker B."/>
            <person name="Wang Y."/>
        </authorList>
    </citation>
    <scope>NUCLEOTIDE SEQUENCE [LARGE SCALE GENOMIC DNA]</scope>
    <source>
        <strain evidence="2">B3_TA06</strain>
    </source>
</reference>
<gene>
    <name evidence="2" type="ORF">CEE36_01200</name>
</gene>
<evidence type="ECO:0008006" key="4">
    <source>
        <dbReference type="Google" id="ProtNLM"/>
    </source>
</evidence>
<dbReference type="InterPro" id="IPR023614">
    <property type="entry name" value="Porin_dom_sf"/>
</dbReference>
<feature type="chain" id="PRO_5021746034" description="Porin" evidence="1">
    <location>
        <begin position="24"/>
        <end position="345"/>
    </location>
</feature>
<dbReference type="SUPFAM" id="SSF56935">
    <property type="entry name" value="Porins"/>
    <property type="match status" value="1"/>
</dbReference>
<sequence>MMVKTGCFAVVMGLLVTATTVMADAKSGEKQLKEAHQYKQQALNIGGYVQARWEGTLAGDEFPNAFRIRRAYLGASGNVGKCFSYKVLLTMPGPSVELYDAYVDVKPFKPLIIRVGQFQTPIGMEKLRSSSVILFPERTFSSGCHDFPLMDRDLGVMLAGKVKSIGAQVGIFNGEGRNVKVDINEAKDITARLTVKPIDYMHIGGAYQMGKRSTLDTLGEPTNDWKFNRWGAEFALNPWDLWFATEIMGGRDDTISLITYYAEAGWMFSVPLDWIHGVQPAVRYEAIDPNTDTAGDTRSIITAGINLHFLPKHQAKLALCYRMITEERTEVDNDQIIAQLQLKFP</sequence>
<dbReference type="Gene3D" id="2.40.160.10">
    <property type="entry name" value="Porin"/>
    <property type="match status" value="1"/>
</dbReference>
<proteinExistence type="predicted"/>
<dbReference type="InterPro" id="IPR010870">
    <property type="entry name" value="Porin_O/P"/>
</dbReference>
<name>A0A532VBN7_UNCT6</name>
<protein>
    <recommendedName>
        <fullName evidence="4">Porin</fullName>
    </recommendedName>
</protein>
<feature type="signal peptide" evidence="1">
    <location>
        <begin position="1"/>
        <end position="23"/>
    </location>
</feature>
<dbReference type="AlphaFoldDB" id="A0A532VBN7"/>
<evidence type="ECO:0000313" key="3">
    <source>
        <dbReference type="Proteomes" id="UP000317778"/>
    </source>
</evidence>
<dbReference type="Proteomes" id="UP000317778">
    <property type="component" value="Unassembled WGS sequence"/>
</dbReference>